<evidence type="ECO:0000313" key="1">
    <source>
        <dbReference type="EMBL" id="MBB6003875.1"/>
    </source>
</evidence>
<comment type="caution">
    <text evidence="1">The sequence shown here is derived from an EMBL/GenBank/DDBJ whole genome shotgun (WGS) entry which is preliminary data.</text>
</comment>
<dbReference type="RefSeq" id="WP_184134549.1">
    <property type="nucleotide sequence ID" value="NZ_JACHKT010000017.1"/>
</dbReference>
<dbReference type="Proteomes" id="UP000524404">
    <property type="component" value="Unassembled WGS sequence"/>
</dbReference>
<evidence type="ECO:0000313" key="2">
    <source>
        <dbReference type="Proteomes" id="UP000524404"/>
    </source>
</evidence>
<dbReference type="AlphaFoldDB" id="A0A841EL01"/>
<accession>A0A841EL01</accession>
<proteinExistence type="predicted"/>
<keyword evidence="2" id="KW-1185">Reference proteome</keyword>
<organism evidence="1 2">
    <name type="scientific">Arcicella rosea</name>
    <dbReference type="NCBI Taxonomy" id="502909"/>
    <lineage>
        <taxon>Bacteria</taxon>
        <taxon>Pseudomonadati</taxon>
        <taxon>Bacteroidota</taxon>
        <taxon>Cytophagia</taxon>
        <taxon>Cytophagales</taxon>
        <taxon>Flectobacillaceae</taxon>
        <taxon>Arcicella</taxon>
    </lineage>
</organism>
<sequence length="55" mass="6211">MKPNFKKLETEDFLINSSCSDGNTKKTDEKAFSDFIKSRKANRKTSKGKLVIATL</sequence>
<protein>
    <submittedName>
        <fullName evidence="1">Uncharacterized protein</fullName>
    </submittedName>
</protein>
<gene>
    <name evidence="1" type="ORF">HNP25_002534</name>
</gene>
<reference evidence="1 2" key="1">
    <citation type="submission" date="2020-08" db="EMBL/GenBank/DDBJ databases">
        <title>Functional genomics of gut bacteria from endangered species of beetles.</title>
        <authorList>
            <person name="Carlos-Shanley C."/>
        </authorList>
    </citation>
    <scope>NUCLEOTIDE SEQUENCE [LARGE SCALE GENOMIC DNA]</scope>
    <source>
        <strain evidence="1 2">S00070</strain>
    </source>
</reference>
<name>A0A841EL01_9BACT</name>
<dbReference type="EMBL" id="JACHKT010000017">
    <property type="protein sequence ID" value="MBB6003875.1"/>
    <property type="molecule type" value="Genomic_DNA"/>
</dbReference>